<evidence type="ECO:0000313" key="2">
    <source>
        <dbReference type="Proteomes" id="UP001262889"/>
    </source>
</evidence>
<dbReference type="RefSeq" id="WP_311533310.1">
    <property type="nucleotide sequence ID" value="NZ_JAVRHQ010000001.1"/>
</dbReference>
<keyword evidence="2" id="KW-1185">Reference proteome</keyword>
<sequence length="108" mass="13500">MEEQGAFKEVQFHDEFRKEVIDKLLELHRQLVLLEHLERGSRMPFLRKIAILRDFFWDSDIEEYLYDNEDLGYIYNNLERLMEKLKIYEPFPKWSYRKPKSYKFKNFL</sequence>
<comment type="caution">
    <text evidence="1">The sequence shown here is derived from an EMBL/GenBank/DDBJ whole genome shotgun (WGS) entry which is preliminary data.</text>
</comment>
<protein>
    <submittedName>
        <fullName evidence="1">Uncharacterized protein</fullName>
    </submittedName>
</protein>
<reference evidence="1 2" key="1">
    <citation type="submission" date="2023-09" db="EMBL/GenBank/DDBJ databases">
        <authorList>
            <person name="Rey-Velasco X."/>
        </authorList>
    </citation>
    <scope>NUCLEOTIDE SEQUENCE [LARGE SCALE GENOMIC DNA]</scope>
    <source>
        <strain evidence="1 2">F363</strain>
    </source>
</reference>
<dbReference type="Proteomes" id="UP001262889">
    <property type="component" value="Unassembled WGS sequence"/>
</dbReference>
<name>A0ABU3C5I2_9FLAO</name>
<proteinExistence type="predicted"/>
<gene>
    <name evidence="1" type="ORF">RM553_02045</name>
</gene>
<organism evidence="1 2">
    <name type="scientific">Autumnicola tepida</name>
    <dbReference type="NCBI Taxonomy" id="3075595"/>
    <lineage>
        <taxon>Bacteria</taxon>
        <taxon>Pseudomonadati</taxon>
        <taxon>Bacteroidota</taxon>
        <taxon>Flavobacteriia</taxon>
        <taxon>Flavobacteriales</taxon>
        <taxon>Flavobacteriaceae</taxon>
        <taxon>Autumnicola</taxon>
    </lineage>
</organism>
<evidence type="ECO:0000313" key="1">
    <source>
        <dbReference type="EMBL" id="MDT0641603.1"/>
    </source>
</evidence>
<accession>A0ABU3C5I2</accession>
<dbReference type="EMBL" id="JAVRHQ010000001">
    <property type="protein sequence ID" value="MDT0641603.1"/>
    <property type="molecule type" value="Genomic_DNA"/>
</dbReference>